<name>A0ABP0G8U2_CLALP</name>
<evidence type="ECO:0000313" key="2">
    <source>
        <dbReference type="Proteomes" id="UP001642483"/>
    </source>
</evidence>
<organism evidence="1 2">
    <name type="scientific">Clavelina lepadiformis</name>
    <name type="common">Light-bulb sea squirt</name>
    <name type="synonym">Ascidia lepadiformis</name>
    <dbReference type="NCBI Taxonomy" id="159417"/>
    <lineage>
        <taxon>Eukaryota</taxon>
        <taxon>Metazoa</taxon>
        <taxon>Chordata</taxon>
        <taxon>Tunicata</taxon>
        <taxon>Ascidiacea</taxon>
        <taxon>Aplousobranchia</taxon>
        <taxon>Clavelinidae</taxon>
        <taxon>Clavelina</taxon>
    </lineage>
</organism>
<proteinExistence type="predicted"/>
<gene>
    <name evidence="1" type="ORF">CVLEPA_LOCUS19083</name>
</gene>
<sequence length="117" mass="13582">MLNDRWFLSICLLEVGYSRIHFAVRAYKHSRADADGPLSTLFIIIHDIISEMHAVFTSYTYSLHQTDAKTLTGLNRVKTRWRITTQKGHNRSMKTFKEGNWSSRGDYSTLALIKFLI</sequence>
<keyword evidence="2" id="KW-1185">Reference proteome</keyword>
<evidence type="ECO:0000313" key="1">
    <source>
        <dbReference type="EMBL" id="CAK8687044.1"/>
    </source>
</evidence>
<dbReference type="EMBL" id="CAWYQH010000103">
    <property type="protein sequence ID" value="CAK8687044.1"/>
    <property type="molecule type" value="Genomic_DNA"/>
</dbReference>
<comment type="caution">
    <text evidence="1">The sequence shown here is derived from an EMBL/GenBank/DDBJ whole genome shotgun (WGS) entry which is preliminary data.</text>
</comment>
<protein>
    <submittedName>
        <fullName evidence="1">Uncharacterized protein</fullName>
    </submittedName>
</protein>
<reference evidence="1 2" key="1">
    <citation type="submission" date="2024-02" db="EMBL/GenBank/DDBJ databases">
        <authorList>
            <person name="Daric V."/>
            <person name="Darras S."/>
        </authorList>
    </citation>
    <scope>NUCLEOTIDE SEQUENCE [LARGE SCALE GENOMIC DNA]</scope>
</reference>
<dbReference type="Proteomes" id="UP001642483">
    <property type="component" value="Unassembled WGS sequence"/>
</dbReference>
<accession>A0ABP0G8U2</accession>